<evidence type="ECO:0000313" key="1">
    <source>
        <dbReference type="EMBL" id="KFM82231.1"/>
    </source>
</evidence>
<accession>A0A087UXZ2</accession>
<evidence type="ECO:0000313" key="2">
    <source>
        <dbReference type="Proteomes" id="UP000054359"/>
    </source>
</evidence>
<reference evidence="1 2" key="1">
    <citation type="submission" date="2013-11" db="EMBL/GenBank/DDBJ databases">
        <title>Genome sequencing of Stegodyphus mimosarum.</title>
        <authorList>
            <person name="Bechsgaard J."/>
        </authorList>
    </citation>
    <scope>NUCLEOTIDE SEQUENCE [LARGE SCALE GENOMIC DNA]</scope>
</reference>
<sequence length="38" mass="4118">MLYTNQWANGTPKTGNGPKPNKVIVTFSHCPVTSCLIV</sequence>
<dbReference type="AlphaFoldDB" id="A0A087UXZ2"/>
<dbReference type="Proteomes" id="UP000054359">
    <property type="component" value="Unassembled WGS sequence"/>
</dbReference>
<gene>
    <name evidence="1" type="ORF">X975_21541</name>
</gene>
<organism evidence="1 2">
    <name type="scientific">Stegodyphus mimosarum</name>
    <name type="common">African social velvet spider</name>
    <dbReference type="NCBI Taxonomy" id="407821"/>
    <lineage>
        <taxon>Eukaryota</taxon>
        <taxon>Metazoa</taxon>
        <taxon>Ecdysozoa</taxon>
        <taxon>Arthropoda</taxon>
        <taxon>Chelicerata</taxon>
        <taxon>Arachnida</taxon>
        <taxon>Araneae</taxon>
        <taxon>Araneomorphae</taxon>
        <taxon>Entelegynae</taxon>
        <taxon>Eresoidea</taxon>
        <taxon>Eresidae</taxon>
        <taxon>Stegodyphus</taxon>
    </lineage>
</organism>
<proteinExistence type="predicted"/>
<feature type="non-terminal residue" evidence="1">
    <location>
        <position position="38"/>
    </location>
</feature>
<protein>
    <submittedName>
        <fullName evidence="1">Uncharacterized protein</fullName>
    </submittedName>
</protein>
<keyword evidence="2" id="KW-1185">Reference proteome</keyword>
<name>A0A087UXZ2_STEMI</name>
<dbReference type="EMBL" id="KK122206">
    <property type="protein sequence ID" value="KFM82231.1"/>
    <property type="molecule type" value="Genomic_DNA"/>
</dbReference>